<reference evidence="1 2" key="1">
    <citation type="journal article" date="2016" name="Nat. Commun.">
        <title>Thousands of microbial genomes shed light on interconnected biogeochemical processes in an aquifer system.</title>
        <authorList>
            <person name="Anantharaman K."/>
            <person name="Brown C.T."/>
            <person name="Hug L.A."/>
            <person name="Sharon I."/>
            <person name="Castelle C.J."/>
            <person name="Probst A.J."/>
            <person name="Thomas B.C."/>
            <person name="Singh A."/>
            <person name="Wilkins M.J."/>
            <person name="Karaoz U."/>
            <person name="Brodie E.L."/>
            <person name="Williams K.H."/>
            <person name="Hubbard S.S."/>
            <person name="Banfield J.F."/>
        </authorList>
    </citation>
    <scope>NUCLEOTIDE SEQUENCE [LARGE SCALE GENOMIC DNA]</scope>
</reference>
<dbReference type="Proteomes" id="UP000178446">
    <property type="component" value="Unassembled WGS sequence"/>
</dbReference>
<proteinExistence type="predicted"/>
<sequence length="73" mass="8247">MTQKIESIERYMCSAPREPMGVSIAIRRPGDQLNILGHIHTVEKHCQYYGNVCPATCVIRALKNQITAEIFNS</sequence>
<protein>
    <submittedName>
        <fullName evidence="1">Uncharacterized protein</fullName>
    </submittedName>
</protein>
<gene>
    <name evidence="1" type="ORF">A2685_01305</name>
</gene>
<dbReference type="AlphaFoldDB" id="A0A1F7XTP8"/>
<comment type="caution">
    <text evidence="1">The sequence shown here is derived from an EMBL/GenBank/DDBJ whole genome shotgun (WGS) entry which is preliminary data.</text>
</comment>
<dbReference type="EMBL" id="MGGB01000047">
    <property type="protein sequence ID" value="OGM18391.1"/>
    <property type="molecule type" value="Genomic_DNA"/>
</dbReference>
<organism evidence="1 2">
    <name type="scientific">Candidatus Woesebacteria bacterium RIFCSPHIGHO2_01_FULL_37_10</name>
    <dbReference type="NCBI Taxonomy" id="1802489"/>
    <lineage>
        <taxon>Bacteria</taxon>
        <taxon>Candidatus Woeseibacteriota</taxon>
    </lineage>
</organism>
<name>A0A1F7XTP8_9BACT</name>
<accession>A0A1F7XTP8</accession>
<evidence type="ECO:0000313" key="1">
    <source>
        <dbReference type="EMBL" id="OGM18391.1"/>
    </source>
</evidence>
<evidence type="ECO:0000313" key="2">
    <source>
        <dbReference type="Proteomes" id="UP000178446"/>
    </source>
</evidence>